<dbReference type="PANTHER" id="PTHR39476:SF1">
    <property type="entry name" value="NADH DEHYDROGENASE [UBIQUINONE] 1 BETA SUBCOMPLEX SUBUNIT 4"/>
    <property type="match status" value="1"/>
</dbReference>
<dbReference type="Proteomes" id="UP000193144">
    <property type="component" value="Unassembled WGS sequence"/>
</dbReference>
<evidence type="ECO:0008006" key="4">
    <source>
        <dbReference type="Google" id="ProtNLM"/>
    </source>
</evidence>
<keyword evidence="1" id="KW-1133">Transmembrane helix</keyword>
<proteinExistence type="predicted"/>
<organism evidence="2 3">
    <name type="scientific">Clohesyomyces aquaticus</name>
    <dbReference type="NCBI Taxonomy" id="1231657"/>
    <lineage>
        <taxon>Eukaryota</taxon>
        <taxon>Fungi</taxon>
        <taxon>Dikarya</taxon>
        <taxon>Ascomycota</taxon>
        <taxon>Pezizomycotina</taxon>
        <taxon>Dothideomycetes</taxon>
        <taxon>Pleosporomycetidae</taxon>
        <taxon>Pleosporales</taxon>
        <taxon>Lindgomycetaceae</taxon>
        <taxon>Clohesyomyces</taxon>
    </lineage>
</organism>
<dbReference type="PANTHER" id="PTHR39476">
    <property type="entry name" value="NADH:UBIQUINONE OXIDOREDUCTASE 6.6KD SUBUNIT"/>
    <property type="match status" value="1"/>
</dbReference>
<keyword evidence="1" id="KW-0472">Membrane</keyword>
<dbReference type="EMBL" id="MCFA01000018">
    <property type="protein sequence ID" value="ORY16478.1"/>
    <property type="molecule type" value="Genomic_DNA"/>
</dbReference>
<gene>
    <name evidence="2" type="ORF">BCR34DRAFT_597755</name>
</gene>
<accession>A0A1Y2A1Y4</accession>
<sequence>MAKHKGPTTLHMDPALVRYNNMWINRHKHFRWTPRSAWLTLVYCVLVPIPLGIAGYMTDGKWNMRGKRKGDLISEY</sequence>
<evidence type="ECO:0000313" key="2">
    <source>
        <dbReference type="EMBL" id="ORY16478.1"/>
    </source>
</evidence>
<reference evidence="2 3" key="1">
    <citation type="submission" date="2016-07" db="EMBL/GenBank/DDBJ databases">
        <title>Pervasive Adenine N6-methylation of Active Genes in Fungi.</title>
        <authorList>
            <consortium name="DOE Joint Genome Institute"/>
            <person name="Mondo S.J."/>
            <person name="Dannebaum R.O."/>
            <person name="Kuo R.C."/>
            <person name="Labutti K."/>
            <person name="Haridas S."/>
            <person name="Kuo A."/>
            <person name="Salamov A."/>
            <person name="Ahrendt S.R."/>
            <person name="Lipzen A."/>
            <person name="Sullivan W."/>
            <person name="Andreopoulos W.B."/>
            <person name="Clum A."/>
            <person name="Lindquist E."/>
            <person name="Daum C."/>
            <person name="Ramamoorthy G.K."/>
            <person name="Gryganskyi A."/>
            <person name="Culley D."/>
            <person name="Magnuson J.K."/>
            <person name="James T.Y."/>
            <person name="O'Malley M.A."/>
            <person name="Stajich J.E."/>
            <person name="Spatafora J.W."/>
            <person name="Visel A."/>
            <person name="Grigoriev I.V."/>
        </authorList>
    </citation>
    <scope>NUCLEOTIDE SEQUENCE [LARGE SCALE GENOMIC DNA]</scope>
    <source>
        <strain evidence="2 3">CBS 115471</strain>
    </source>
</reference>
<feature type="transmembrane region" description="Helical" evidence="1">
    <location>
        <begin position="37"/>
        <end position="58"/>
    </location>
</feature>
<dbReference type="AlphaFoldDB" id="A0A1Y2A1Y4"/>
<keyword evidence="1" id="KW-0812">Transmembrane</keyword>
<keyword evidence="3" id="KW-1185">Reference proteome</keyword>
<dbReference type="OrthoDB" id="15108at2759"/>
<protein>
    <recommendedName>
        <fullName evidence="4">NADH dehydrogenase [ubiquinone] 1 beta subcomplex subunit 4</fullName>
    </recommendedName>
</protein>
<evidence type="ECO:0000256" key="1">
    <source>
        <dbReference type="SAM" id="Phobius"/>
    </source>
</evidence>
<comment type="caution">
    <text evidence="2">The sequence shown here is derived from an EMBL/GenBank/DDBJ whole genome shotgun (WGS) entry which is preliminary data.</text>
</comment>
<evidence type="ECO:0000313" key="3">
    <source>
        <dbReference type="Proteomes" id="UP000193144"/>
    </source>
</evidence>
<dbReference type="STRING" id="1231657.A0A1Y2A1Y4"/>
<name>A0A1Y2A1Y4_9PLEO</name>